<dbReference type="SUPFAM" id="SSF109709">
    <property type="entry name" value="KorB DNA-binding domain-like"/>
    <property type="match status" value="1"/>
</dbReference>
<evidence type="ECO:0000313" key="3">
    <source>
        <dbReference type="Proteomes" id="UP000829401"/>
    </source>
</evidence>
<dbReference type="STRING" id="1356854.N007_12150"/>
<dbReference type="InterPro" id="IPR003115">
    <property type="entry name" value="ParB_N"/>
</dbReference>
<dbReference type="PANTHER" id="PTHR33375">
    <property type="entry name" value="CHROMOSOME-PARTITIONING PROTEIN PARB-RELATED"/>
    <property type="match status" value="1"/>
</dbReference>
<reference evidence="3" key="1">
    <citation type="journal article" date="2022" name="G3 (Bethesda)">
        <title>Unveiling the complete genome sequence of Alicyclobacillus acidoterrestris DSM 3922T, a taint-producing strain.</title>
        <authorList>
            <person name="Leonardo I.C."/>
            <person name="Barreto Crespo M.T."/>
            <person name="Gaspar F.B."/>
        </authorList>
    </citation>
    <scope>NUCLEOTIDE SEQUENCE [LARGE SCALE GENOMIC DNA]</scope>
    <source>
        <strain evidence="3">DSM 3922</strain>
    </source>
</reference>
<dbReference type="SMART" id="SM00470">
    <property type="entry name" value="ParB"/>
    <property type="match status" value="1"/>
</dbReference>
<keyword evidence="2" id="KW-0614">Plasmid</keyword>
<sequence>MDSVEMVDPRILVINPLREKARTIPNKEHGRYLMIRDSIVANGIKTPIIVQRNTNMIIGGHTRCEIAIDLGFPSVPVQYVDVDDDQAEYMLIEDNLDRAQDEKDLMKVAWQCSRLKELEGIEQGRPKKTRHDVVVLDSIAAKLNMSSRTFQRYISLNKLIPSLQKLVSDGKIGIAAGSILSRLSKEGQENVFDSIKELSVSKTYNMTKQDAEGFRKAFGRGDEDEASDSDIAQGLNVPGDEEFYLSSEEGEETAEDHSEVDVKEALRSPLDSLAIKVSNRNIDVLGVASEVEQEFTNRPMNEEDHRERLLATQKGVQEKLQSLLSIEDAEARQAFAVSKMQSAIRTYQLALERAEIELVTELAILTPQNYEDVLAPWEQLVITCERVAKKLATLLDQMQNDRVQ</sequence>
<dbReference type="KEGG" id="aaco:K1I37_21220"/>
<dbReference type="GO" id="GO:0007059">
    <property type="term" value="P:chromosome segregation"/>
    <property type="evidence" value="ECO:0007669"/>
    <property type="project" value="TreeGrafter"/>
</dbReference>
<dbReference type="InterPro" id="IPR050336">
    <property type="entry name" value="Chromosome_partition/occlusion"/>
</dbReference>
<dbReference type="GO" id="GO:0005694">
    <property type="term" value="C:chromosome"/>
    <property type="evidence" value="ECO:0007669"/>
    <property type="project" value="TreeGrafter"/>
</dbReference>
<evidence type="ECO:0000313" key="2">
    <source>
        <dbReference type="EMBL" id="UNO50992.1"/>
    </source>
</evidence>
<dbReference type="InterPro" id="IPR036086">
    <property type="entry name" value="ParB/Sulfiredoxin_sf"/>
</dbReference>
<proteinExistence type="predicted"/>
<evidence type="ECO:0000259" key="1">
    <source>
        <dbReference type="SMART" id="SM00470"/>
    </source>
</evidence>
<keyword evidence="3" id="KW-1185">Reference proteome</keyword>
<accession>A0A9E7D1J6</accession>
<dbReference type="EMBL" id="CP080468">
    <property type="protein sequence ID" value="UNO50992.1"/>
    <property type="molecule type" value="Genomic_DNA"/>
</dbReference>
<dbReference type="eggNOG" id="COG1475">
    <property type="taxonomic scope" value="Bacteria"/>
</dbReference>
<protein>
    <submittedName>
        <fullName evidence="2">ParB N-terminal domain-containing protein</fullName>
    </submittedName>
</protein>
<geneLocation type="plasmid" evidence="3">
    <name>pDSM3922.1</name>
</geneLocation>
<gene>
    <name evidence="2" type="ORF">K1I37_21220</name>
</gene>
<dbReference type="PANTHER" id="PTHR33375:SF1">
    <property type="entry name" value="CHROMOSOME-PARTITIONING PROTEIN PARB-RELATED"/>
    <property type="match status" value="1"/>
</dbReference>
<dbReference type="OrthoDB" id="9771505at2"/>
<dbReference type="SUPFAM" id="SSF110849">
    <property type="entry name" value="ParB/Sulfiredoxin"/>
    <property type="match status" value="1"/>
</dbReference>
<organism evidence="2 3">
    <name type="scientific">Alicyclobacillus acidoterrestris (strain ATCC 49025 / DSM 3922 / CIP 106132 / NCIMB 13137 / GD3B)</name>
    <dbReference type="NCBI Taxonomy" id="1356854"/>
    <lineage>
        <taxon>Bacteria</taxon>
        <taxon>Bacillati</taxon>
        <taxon>Bacillota</taxon>
        <taxon>Bacilli</taxon>
        <taxon>Bacillales</taxon>
        <taxon>Alicyclobacillaceae</taxon>
        <taxon>Alicyclobacillus</taxon>
    </lineage>
</organism>
<accession>T0BIJ0</accession>
<dbReference type="AlphaFoldDB" id="T0BIJ0"/>
<feature type="domain" description="ParB-like N-terminal" evidence="1">
    <location>
        <begin position="5"/>
        <end position="96"/>
    </location>
</feature>
<dbReference type="Gene3D" id="3.90.1530.10">
    <property type="entry name" value="Conserved hypothetical protein from pyrococcus furiosus pfu- 392566-001, ParB domain"/>
    <property type="match status" value="1"/>
</dbReference>
<name>T0BIJ0_ALIAG</name>
<dbReference type="Proteomes" id="UP000829401">
    <property type="component" value="Plasmid pDSM3922.1"/>
</dbReference>
<dbReference type="RefSeq" id="WP_021297487.1">
    <property type="nucleotide sequence ID" value="NZ_AURB01000155.1"/>
</dbReference>